<dbReference type="EMBL" id="CM009755">
    <property type="protein sequence ID" value="PUZ49575.1"/>
    <property type="molecule type" value="Genomic_DNA"/>
</dbReference>
<reference evidence="1 2" key="1">
    <citation type="submission" date="2018-04" db="EMBL/GenBank/DDBJ databases">
        <title>WGS assembly of Panicum hallii var. hallii HAL2.</title>
        <authorList>
            <person name="Lovell J."/>
            <person name="Jenkins J."/>
            <person name="Lowry D."/>
            <person name="Mamidi S."/>
            <person name="Sreedasyam A."/>
            <person name="Weng X."/>
            <person name="Barry K."/>
            <person name="Bonette J."/>
            <person name="Campitelli B."/>
            <person name="Daum C."/>
            <person name="Gordon S."/>
            <person name="Gould B."/>
            <person name="Lipzen A."/>
            <person name="MacQueen A."/>
            <person name="Palacio-Mejia J."/>
            <person name="Plott C."/>
            <person name="Shakirov E."/>
            <person name="Shu S."/>
            <person name="Yoshinaga Y."/>
            <person name="Zane M."/>
            <person name="Rokhsar D."/>
            <person name="Grimwood J."/>
            <person name="Schmutz J."/>
            <person name="Juenger T."/>
        </authorList>
    </citation>
    <scope>NUCLEOTIDE SEQUENCE [LARGE SCALE GENOMIC DNA]</scope>
    <source>
        <strain evidence="2">cv. HAL2</strain>
    </source>
</reference>
<gene>
    <name evidence="1" type="ORF">GQ55_7G336400</name>
</gene>
<keyword evidence="2" id="KW-1185">Reference proteome</keyword>
<protein>
    <submittedName>
        <fullName evidence="1">Uncharacterized protein</fullName>
    </submittedName>
</protein>
<accession>A0A2T7D1W3</accession>
<organism evidence="1 2">
    <name type="scientific">Panicum hallii var. hallii</name>
    <dbReference type="NCBI Taxonomy" id="1504633"/>
    <lineage>
        <taxon>Eukaryota</taxon>
        <taxon>Viridiplantae</taxon>
        <taxon>Streptophyta</taxon>
        <taxon>Embryophyta</taxon>
        <taxon>Tracheophyta</taxon>
        <taxon>Spermatophyta</taxon>
        <taxon>Magnoliopsida</taxon>
        <taxon>Liliopsida</taxon>
        <taxon>Poales</taxon>
        <taxon>Poaceae</taxon>
        <taxon>PACMAD clade</taxon>
        <taxon>Panicoideae</taxon>
        <taxon>Panicodae</taxon>
        <taxon>Paniceae</taxon>
        <taxon>Panicinae</taxon>
        <taxon>Panicum</taxon>
        <taxon>Panicum sect. Panicum</taxon>
    </lineage>
</organism>
<name>A0A2T7D1W3_9POAL</name>
<dbReference type="Proteomes" id="UP000244336">
    <property type="component" value="Chromosome 7"/>
</dbReference>
<dbReference type="Gramene" id="PUZ49575">
    <property type="protein sequence ID" value="PUZ49575"/>
    <property type="gene ID" value="GQ55_7G336400"/>
</dbReference>
<evidence type="ECO:0000313" key="2">
    <source>
        <dbReference type="Proteomes" id="UP000244336"/>
    </source>
</evidence>
<evidence type="ECO:0000313" key="1">
    <source>
        <dbReference type="EMBL" id="PUZ49575.1"/>
    </source>
</evidence>
<proteinExistence type="predicted"/>
<sequence>MEEPRGANFFWLPLRRWAPESTFSGTSSVELAASTSVGLHVVVKLCQRGSYASLLTWQQSMPATRNL</sequence>
<dbReference type="AlphaFoldDB" id="A0A2T7D1W3"/>